<dbReference type="Pfam" id="PF00497">
    <property type="entry name" value="SBP_bac_3"/>
    <property type="match status" value="1"/>
</dbReference>
<evidence type="ECO:0000313" key="7">
    <source>
        <dbReference type="EMBL" id="RAV32308.1"/>
    </source>
</evidence>
<dbReference type="GO" id="GO:0006865">
    <property type="term" value="P:amino acid transport"/>
    <property type="evidence" value="ECO:0007669"/>
    <property type="project" value="TreeGrafter"/>
</dbReference>
<name>A0A364V6R2_9CORY</name>
<gene>
    <name evidence="7" type="ORF">DLJ54_03950</name>
</gene>
<keyword evidence="3 5" id="KW-0732">Signal</keyword>
<feature type="domain" description="Solute-binding protein family 3/N-terminal" evidence="6">
    <location>
        <begin position="93"/>
        <end position="323"/>
    </location>
</feature>
<dbReference type="SUPFAM" id="SSF53850">
    <property type="entry name" value="Periplasmic binding protein-like II"/>
    <property type="match status" value="1"/>
</dbReference>
<dbReference type="RefSeq" id="WP_113630522.1">
    <property type="nucleotide sequence ID" value="NZ_QHCV01000028.1"/>
</dbReference>
<accession>A0A364V6R2</accession>
<dbReference type="AlphaFoldDB" id="A0A364V6R2"/>
<evidence type="ECO:0000256" key="5">
    <source>
        <dbReference type="SAM" id="SignalP"/>
    </source>
</evidence>
<evidence type="ECO:0000259" key="6">
    <source>
        <dbReference type="SMART" id="SM00062"/>
    </source>
</evidence>
<feature type="signal peptide" evidence="5">
    <location>
        <begin position="1"/>
        <end position="29"/>
    </location>
</feature>
<dbReference type="PANTHER" id="PTHR30085">
    <property type="entry name" value="AMINO ACID ABC TRANSPORTER PERMEASE"/>
    <property type="match status" value="1"/>
</dbReference>
<dbReference type="InterPro" id="IPR051455">
    <property type="entry name" value="Bact_solute-bind_prot3"/>
</dbReference>
<reference evidence="7 8" key="1">
    <citation type="journal article" date="2018" name="Syst. Appl. Microbiol.">
        <title>Corynebacterium heidelbergense sp. nov., isolated from the preen glands of Egyptian geese (Alopochen aegyptiacus).</title>
        <authorList>
            <person name="Braun M.S."/>
            <person name="Wang E."/>
            <person name="Zimmermann S."/>
            <person name="Wink M."/>
        </authorList>
    </citation>
    <scope>NUCLEOTIDE SEQUENCE [LARGE SCALE GENOMIC DNA]</scope>
    <source>
        <strain evidence="7 8">647</strain>
    </source>
</reference>
<comment type="caution">
    <text evidence="7">The sequence shown here is derived from an EMBL/GenBank/DDBJ whole genome shotgun (WGS) entry which is preliminary data.</text>
</comment>
<dbReference type="Gene3D" id="3.40.190.10">
    <property type="entry name" value="Periplasmic binding protein-like II"/>
    <property type="match status" value="2"/>
</dbReference>
<sequence>MSRHRHPLSRRSTLAAVAAVCLACSGCVAAEPTLPSWPTPLQNPGSDLPAGSKLAKPYPAGLPPTSAKEALGALRPDDRPVGSRVPQIIERGRLIVGVAQSLNRLGFRDPITGELAGFEVDLAREVARDIFNDPTKIEFRYVESRQREEALRNGDVDIVVRTMSITRDRQKTVEFSLPYLQVHPRLLVLRGSGISSIADLENSTVCVTQDSTSAQTVQNLKVAWLLQTLTWSECLMAMQRHQVDAIYSDDAILSGLQAQDPNTELVGDSADSGYYAVATAPPGAPRDTAGLAMQVNSTIERIRADGTWDRLYRHWMQQYLGSPGTLPMRYRTDQQSAELLEERKAGEQ</sequence>
<evidence type="ECO:0000256" key="3">
    <source>
        <dbReference type="ARBA" id="ARBA00022729"/>
    </source>
</evidence>
<evidence type="ECO:0000313" key="8">
    <source>
        <dbReference type="Proteomes" id="UP000251577"/>
    </source>
</evidence>
<keyword evidence="8" id="KW-1185">Reference proteome</keyword>
<dbReference type="SMART" id="SM00062">
    <property type="entry name" value="PBPb"/>
    <property type="match status" value="1"/>
</dbReference>
<organism evidence="7 8">
    <name type="scientific">Corynebacterium heidelbergense</name>
    <dbReference type="NCBI Taxonomy" id="2055947"/>
    <lineage>
        <taxon>Bacteria</taxon>
        <taxon>Bacillati</taxon>
        <taxon>Actinomycetota</taxon>
        <taxon>Actinomycetes</taxon>
        <taxon>Mycobacteriales</taxon>
        <taxon>Corynebacteriaceae</taxon>
        <taxon>Corynebacterium</taxon>
    </lineage>
</organism>
<evidence type="ECO:0000256" key="2">
    <source>
        <dbReference type="ARBA" id="ARBA00022448"/>
    </source>
</evidence>
<dbReference type="InterPro" id="IPR001638">
    <property type="entry name" value="Solute-binding_3/MltF_N"/>
</dbReference>
<dbReference type="GO" id="GO:0005576">
    <property type="term" value="C:extracellular region"/>
    <property type="evidence" value="ECO:0007669"/>
    <property type="project" value="TreeGrafter"/>
</dbReference>
<evidence type="ECO:0000256" key="1">
    <source>
        <dbReference type="ARBA" id="ARBA00010333"/>
    </source>
</evidence>
<comment type="similarity">
    <text evidence="1">Belongs to the bacterial solute-binding protein 3 family.</text>
</comment>
<feature type="region of interest" description="Disordered" evidence="4">
    <location>
        <begin position="38"/>
        <end position="68"/>
    </location>
</feature>
<dbReference type="GO" id="GO:0030288">
    <property type="term" value="C:outer membrane-bounded periplasmic space"/>
    <property type="evidence" value="ECO:0007669"/>
    <property type="project" value="TreeGrafter"/>
</dbReference>
<dbReference type="Proteomes" id="UP000251577">
    <property type="component" value="Unassembled WGS sequence"/>
</dbReference>
<protein>
    <submittedName>
        <fullName evidence="7">Amino acid ABC transporter substrate-binding protein</fullName>
    </submittedName>
</protein>
<proteinExistence type="inferred from homology"/>
<feature type="chain" id="PRO_5038764806" evidence="5">
    <location>
        <begin position="30"/>
        <end position="348"/>
    </location>
</feature>
<dbReference type="PANTHER" id="PTHR30085:SF6">
    <property type="entry name" value="ABC TRANSPORTER GLUTAMINE-BINDING PROTEIN GLNH"/>
    <property type="match status" value="1"/>
</dbReference>
<dbReference type="CDD" id="cd13690">
    <property type="entry name" value="PBP2_GluB"/>
    <property type="match status" value="1"/>
</dbReference>
<keyword evidence="2" id="KW-0813">Transport</keyword>
<evidence type="ECO:0000256" key="4">
    <source>
        <dbReference type="SAM" id="MobiDB-lite"/>
    </source>
</evidence>
<dbReference type="EMBL" id="QHCV01000028">
    <property type="protein sequence ID" value="RAV32308.1"/>
    <property type="molecule type" value="Genomic_DNA"/>
</dbReference>